<keyword evidence="5" id="KW-0049">Antioxidant</keyword>
<name>A0ABZ0IH90_9BACT</name>
<evidence type="ECO:0000313" key="15">
    <source>
        <dbReference type="Proteomes" id="UP001302349"/>
    </source>
</evidence>
<dbReference type="RefSeq" id="WP_317487220.1">
    <property type="nucleotide sequence ID" value="NZ_CP136051.1"/>
</dbReference>
<keyword evidence="6 14" id="KW-0560">Oxidoreductase</keyword>
<dbReference type="PANTHER" id="PTHR42801:SF4">
    <property type="entry name" value="AHPC_TSA FAMILY PROTEIN"/>
    <property type="match status" value="1"/>
</dbReference>
<evidence type="ECO:0000256" key="11">
    <source>
        <dbReference type="ARBA" id="ARBA00042639"/>
    </source>
</evidence>
<keyword evidence="7" id="KW-1015">Disulfide bond</keyword>
<dbReference type="SUPFAM" id="SSF52833">
    <property type="entry name" value="Thioredoxin-like"/>
    <property type="match status" value="1"/>
</dbReference>
<evidence type="ECO:0000256" key="3">
    <source>
        <dbReference type="ARBA" id="ARBA00013017"/>
    </source>
</evidence>
<gene>
    <name evidence="14" type="primary">bcp</name>
    <name evidence="14" type="ORF">RT717_15120</name>
</gene>
<dbReference type="InterPro" id="IPR024706">
    <property type="entry name" value="Peroxiredoxin_AhpC-typ"/>
</dbReference>
<dbReference type="EMBL" id="CP136051">
    <property type="protein sequence ID" value="WOK04410.1"/>
    <property type="molecule type" value="Genomic_DNA"/>
</dbReference>
<dbReference type="PIRSF" id="PIRSF000239">
    <property type="entry name" value="AHPC"/>
    <property type="match status" value="1"/>
</dbReference>
<dbReference type="PANTHER" id="PTHR42801">
    <property type="entry name" value="THIOREDOXIN-DEPENDENT PEROXIDE REDUCTASE"/>
    <property type="match status" value="1"/>
</dbReference>
<dbReference type="Proteomes" id="UP001302349">
    <property type="component" value="Chromosome"/>
</dbReference>
<organism evidence="14 15">
    <name type="scientific">Imperialibacter roseus</name>
    <dbReference type="NCBI Taxonomy" id="1324217"/>
    <lineage>
        <taxon>Bacteria</taxon>
        <taxon>Pseudomonadati</taxon>
        <taxon>Bacteroidota</taxon>
        <taxon>Cytophagia</taxon>
        <taxon>Cytophagales</taxon>
        <taxon>Flammeovirgaceae</taxon>
        <taxon>Imperialibacter</taxon>
    </lineage>
</organism>
<evidence type="ECO:0000256" key="9">
    <source>
        <dbReference type="ARBA" id="ARBA00032824"/>
    </source>
</evidence>
<proteinExistence type="inferred from homology"/>
<comment type="function">
    <text evidence="1">Thiol-specific peroxidase that catalyzes the reduction of hydrogen peroxide and organic hydroperoxides to water and alcohols, respectively. Plays a role in cell protection against oxidative stress by detoxifying peroxides and as sensor of hydrogen peroxide-mediated signaling events.</text>
</comment>
<accession>A0ABZ0IH90</accession>
<dbReference type="GO" id="GO:0140824">
    <property type="term" value="F:thioredoxin-dependent peroxiredoxin activity"/>
    <property type="evidence" value="ECO:0007669"/>
    <property type="project" value="UniProtKB-EC"/>
</dbReference>
<comment type="subunit">
    <text evidence="2">Monomer.</text>
</comment>
<dbReference type="Gene3D" id="3.40.30.10">
    <property type="entry name" value="Glutaredoxin"/>
    <property type="match status" value="1"/>
</dbReference>
<evidence type="ECO:0000256" key="1">
    <source>
        <dbReference type="ARBA" id="ARBA00003330"/>
    </source>
</evidence>
<keyword evidence="8" id="KW-0676">Redox-active center</keyword>
<evidence type="ECO:0000256" key="8">
    <source>
        <dbReference type="ARBA" id="ARBA00023284"/>
    </source>
</evidence>
<evidence type="ECO:0000256" key="6">
    <source>
        <dbReference type="ARBA" id="ARBA00023002"/>
    </source>
</evidence>
<evidence type="ECO:0000313" key="14">
    <source>
        <dbReference type="EMBL" id="WOK04410.1"/>
    </source>
</evidence>
<dbReference type="InterPro" id="IPR000866">
    <property type="entry name" value="AhpC/TSA"/>
</dbReference>
<comment type="catalytic activity">
    <reaction evidence="12">
        <text>a hydroperoxide + [thioredoxin]-dithiol = an alcohol + [thioredoxin]-disulfide + H2O</text>
        <dbReference type="Rhea" id="RHEA:62620"/>
        <dbReference type="Rhea" id="RHEA-COMP:10698"/>
        <dbReference type="Rhea" id="RHEA-COMP:10700"/>
        <dbReference type="ChEBI" id="CHEBI:15377"/>
        <dbReference type="ChEBI" id="CHEBI:29950"/>
        <dbReference type="ChEBI" id="CHEBI:30879"/>
        <dbReference type="ChEBI" id="CHEBI:35924"/>
        <dbReference type="ChEBI" id="CHEBI:50058"/>
        <dbReference type="EC" id="1.11.1.24"/>
    </reaction>
</comment>
<evidence type="ECO:0000256" key="7">
    <source>
        <dbReference type="ARBA" id="ARBA00023157"/>
    </source>
</evidence>
<dbReference type="EC" id="1.11.1.24" evidence="3"/>
<evidence type="ECO:0000256" key="4">
    <source>
        <dbReference type="ARBA" id="ARBA00022559"/>
    </source>
</evidence>
<evidence type="ECO:0000256" key="2">
    <source>
        <dbReference type="ARBA" id="ARBA00011245"/>
    </source>
</evidence>
<dbReference type="NCBIfam" id="NF006960">
    <property type="entry name" value="PRK09437.1"/>
    <property type="match status" value="1"/>
</dbReference>
<keyword evidence="4 14" id="KW-0575">Peroxidase</keyword>
<keyword evidence="15" id="KW-1185">Reference proteome</keyword>
<evidence type="ECO:0000256" key="10">
    <source>
        <dbReference type="ARBA" id="ARBA00038489"/>
    </source>
</evidence>
<dbReference type="CDD" id="cd03017">
    <property type="entry name" value="PRX_BCP"/>
    <property type="match status" value="1"/>
</dbReference>
<dbReference type="PROSITE" id="PS51352">
    <property type="entry name" value="THIOREDOXIN_2"/>
    <property type="match status" value="1"/>
</dbReference>
<dbReference type="InterPro" id="IPR050924">
    <property type="entry name" value="Peroxiredoxin_BCP/PrxQ"/>
</dbReference>
<dbReference type="Pfam" id="PF00578">
    <property type="entry name" value="AhpC-TSA"/>
    <property type="match status" value="1"/>
</dbReference>
<dbReference type="InterPro" id="IPR036249">
    <property type="entry name" value="Thioredoxin-like_sf"/>
</dbReference>
<evidence type="ECO:0000256" key="12">
    <source>
        <dbReference type="ARBA" id="ARBA00049091"/>
    </source>
</evidence>
<feature type="domain" description="Thioredoxin" evidence="13">
    <location>
        <begin position="3"/>
        <end position="149"/>
    </location>
</feature>
<evidence type="ECO:0000259" key="13">
    <source>
        <dbReference type="PROSITE" id="PS51352"/>
    </source>
</evidence>
<sequence length="149" mass="16751">MALKAGDKAPDFEVSDQNGKTVKLSDFQGKKVVLYFYPQDNTPTCTVEACNLRDNYNTLKTKGYEVLGVSPDSAKKHTNFIKKFSLPFTLLADTDNKIIESYGLWAEKTTFGRSYMGVLRTTFIIDENGIIERVIDDVKSKEHAEQILG</sequence>
<reference evidence="14 15" key="1">
    <citation type="journal article" date="2023" name="Microbiol. Resour. Announc.">
        <title>Complete Genome Sequence of Imperialibacter roseus strain P4T.</title>
        <authorList>
            <person name="Tizabi D.R."/>
            <person name="Bachvaroff T."/>
            <person name="Hill R.T."/>
        </authorList>
    </citation>
    <scope>NUCLEOTIDE SEQUENCE [LARGE SCALE GENOMIC DNA]</scope>
    <source>
        <strain evidence="14 15">P4T</strain>
    </source>
</reference>
<comment type="similarity">
    <text evidence="10">Belongs to the peroxiredoxin family. BCP/PrxQ subfamily.</text>
</comment>
<dbReference type="InterPro" id="IPR013766">
    <property type="entry name" value="Thioredoxin_domain"/>
</dbReference>
<evidence type="ECO:0000256" key="5">
    <source>
        <dbReference type="ARBA" id="ARBA00022862"/>
    </source>
</evidence>
<protein>
    <recommendedName>
        <fullName evidence="3">thioredoxin-dependent peroxiredoxin</fullName>
        <ecNumber evidence="3">1.11.1.24</ecNumber>
    </recommendedName>
    <alternativeName>
        <fullName evidence="9">Thioredoxin peroxidase</fullName>
    </alternativeName>
    <alternativeName>
        <fullName evidence="11">Thioredoxin-dependent peroxiredoxin Bcp</fullName>
    </alternativeName>
</protein>